<gene>
    <name evidence="1" type="ORF">S01H4_59619</name>
</gene>
<protein>
    <submittedName>
        <fullName evidence="1">Uncharacterized protein</fullName>
    </submittedName>
</protein>
<evidence type="ECO:0000313" key="1">
    <source>
        <dbReference type="EMBL" id="GAH09869.1"/>
    </source>
</evidence>
<sequence>SFKEIFHSGTDDYYLHHGTATSIEYCYATIKRTEDGAVDTVDLDRDPRNYVSQSSPSQYAIDSVKINTESFPTDAVTHDFILTFTAASGALNKVEDTEVSPHTYTYTIAPSSGYEYTYTESTKTVTTYFNGSYYNPADTKTLEVGYNVQKYDDVAGLNGWVLEWNDPDWQIKFYDDVGSAETAPAGTDIIEILYEALMVV</sequence>
<feature type="non-terminal residue" evidence="1">
    <location>
        <position position="200"/>
    </location>
</feature>
<accession>X1DY60</accession>
<organism evidence="1">
    <name type="scientific">marine sediment metagenome</name>
    <dbReference type="NCBI Taxonomy" id="412755"/>
    <lineage>
        <taxon>unclassified sequences</taxon>
        <taxon>metagenomes</taxon>
        <taxon>ecological metagenomes</taxon>
    </lineage>
</organism>
<proteinExistence type="predicted"/>
<dbReference type="EMBL" id="BART01034993">
    <property type="protein sequence ID" value="GAH09869.1"/>
    <property type="molecule type" value="Genomic_DNA"/>
</dbReference>
<name>X1DY60_9ZZZZ</name>
<dbReference type="AlphaFoldDB" id="X1DY60"/>
<comment type="caution">
    <text evidence="1">The sequence shown here is derived from an EMBL/GenBank/DDBJ whole genome shotgun (WGS) entry which is preliminary data.</text>
</comment>
<reference evidence="1" key="1">
    <citation type="journal article" date="2014" name="Front. Microbiol.">
        <title>High frequency of phylogenetically diverse reductive dehalogenase-homologous genes in deep subseafloor sedimentary metagenomes.</title>
        <authorList>
            <person name="Kawai M."/>
            <person name="Futagami T."/>
            <person name="Toyoda A."/>
            <person name="Takaki Y."/>
            <person name="Nishi S."/>
            <person name="Hori S."/>
            <person name="Arai W."/>
            <person name="Tsubouchi T."/>
            <person name="Morono Y."/>
            <person name="Uchiyama I."/>
            <person name="Ito T."/>
            <person name="Fujiyama A."/>
            <person name="Inagaki F."/>
            <person name="Takami H."/>
        </authorList>
    </citation>
    <scope>NUCLEOTIDE SEQUENCE</scope>
    <source>
        <strain evidence="1">Expedition CK06-06</strain>
    </source>
</reference>
<feature type="non-terminal residue" evidence="1">
    <location>
        <position position="1"/>
    </location>
</feature>